<organism evidence="3 4">
    <name type="scientific">Alligator mississippiensis</name>
    <name type="common">American alligator</name>
    <dbReference type="NCBI Taxonomy" id="8496"/>
    <lineage>
        <taxon>Eukaryota</taxon>
        <taxon>Metazoa</taxon>
        <taxon>Chordata</taxon>
        <taxon>Craniata</taxon>
        <taxon>Vertebrata</taxon>
        <taxon>Euteleostomi</taxon>
        <taxon>Archelosauria</taxon>
        <taxon>Archosauria</taxon>
        <taxon>Crocodylia</taxon>
        <taxon>Alligatoridae</taxon>
        <taxon>Alligatorinae</taxon>
        <taxon>Alligator</taxon>
    </lineage>
</organism>
<evidence type="ECO:0000259" key="2">
    <source>
        <dbReference type="PROSITE" id="PS50053"/>
    </source>
</evidence>
<dbReference type="PROSITE" id="PS50053">
    <property type="entry name" value="UBIQUITIN_2"/>
    <property type="match status" value="1"/>
</dbReference>
<evidence type="ECO:0000313" key="4">
    <source>
        <dbReference type="Proteomes" id="UP000050525"/>
    </source>
</evidence>
<dbReference type="InterPro" id="IPR029071">
    <property type="entry name" value="Ubiquitin-like_domsf"/>
</dbReference>
<dbReference type="EMBL" id="AKHW03001628">
    <property type="protein sequence ID" value="KYO41686.1"/>
    <property type="molecule type" value="Genomic_DNA"/>
</dbReference>
<sequence length="134" mass="15001">MEQPPAAIRQKPDSSSVQQNWTMRRMDTSLGKPSHRQPPATCPEPPTETKVTLYLISGQRTLSLEADLQDTVNQIKQRIMQERKFGIVGSICLLFEDQALKGSETLAQQGVKNFSKLFIVREFLDGGGGGKERR</sequence>
<keyword evidence="4" id="KW-1185">Reference proteome</keyword>
<dbReference type="AlphaFoldDB" id="A0A151NXT4"/>
<dbReference type="InterPro" id="IPR000626">
    <property type="entry name" value="Ubiquitin-like_dom"/>
</dbReference>
<dbReference type="SUPFAM" id="SSF54236">
    <property type="entry name" value="Ubiquitin-like"/>
    <property type="match status" value="1"/>
</dbReference>
<evidence type="ECO:0000256" key="1">
    <source>
        <dbReference type="SAM" id="MobiDB-lite"/>
    </source>
</evidence>
<evidence type="ECO:0000313" key="3">
    <source>
        <dbReference type="EMBL" id="KYO41686.1"/>
    </source>
</evidence>
<feature type="compositionally biased region" description="Polar residues" evidence="1">
    <location>
        <begin position="13"/>
        <end position="22"/>
    </location>
</feature>
<feature type="domain" description="Ubiquitin-like" evidence="2">
    <location>
        <begin position="49"/>
        <end position="126"/>
    </location>
</feature>
<feature type="region of interest" description="Disordered" evidence="1">
    <location>
        <begin position="1"/>
        <end position="47"/>
    </location>
</feature>
<dbReference type="Gene3D" id="3.10.20.90">
    <property type="entry name" value="Phosphatidylinositol 3-kinase Catalytic Subunit, Chain A, domain 1"/>
    <property type="match status" value="1"/>
</dbReference>
<name>A0A151NXT4_ALLMI</name>
<dbReference type="Pfam" id="PF00240">
    <property type="entry name" value="ubiquitin"/>
    <property type="match status" value="1"/>
</dbReference>
<gene>
    <name evidence="3" type="ORF">Y1Q_0006427</name>
</gene>
<reference evidence="3 4" key="1">
    <citation type="journal article" date="2012" name="Genome Biol.">
        <title>Sequencing three crocodilian genomes to illuminate the evolution of archosaurs and amniotes.</title>
        <authorList>
            <person name="St John J.A."/>
            <person name="Braun E.L."/>
            <person name="Isberg S.R."/>
            <person name="Miles L.G."/>
            <person name="Chong A.Y."/>
            <person name="Gongora J."/>
            <person name="Dalzell P."/>
            <person name="Moran C."/>
            <person name="Bed'hom B."/>
            <person name="Abzhanov A."/>
            <person name="Burgess S.C."/>
            <person name="Cooksey A.M."/>
            <person name="Castoe T.A."/>
            <person name="Crawford N.G."/>
            <person name="Densmore L.D."/>
            <person name="Drew J.C."/>
            <person name="Edwards S.V."/>
            <person name="Faircloth B.C."/>
            <person name="Fujita M.K."/>
            <person name="Greenwold M.J."/>
            <person name="Hoffmann F.G."/>
            <person name="Howard J.M."/>
            <person name="Iguchi T."/>
            <person name="Janes D.E."/>
            <person name="Khan S.Y."/>
            <person name="Kohno S."/>
            <person name="de Koning A.J."/>
            <person name="Lance S.L."/>
            <person name="McCarthy F.M."/>
            <person name="McCormack J.E."/>
            <person name="Merchant M.E."/>
            <person name="Peterson D.G."/>
            <person name="Pollock D.D."/>
            <person name="Pourmand N."/>
            <person name="Raney B.J."/>
            <person name="Roessler K.A."/>
            <person name="Sanford J.R."/>
            <person name="Sawyer R.H."/>
            <person name="Schmidt C.J."/>
            <person name="Triplett E.W."/>
            <person name="Tuberville T.D."/>
            <person name="Venegas-Anaya M."/>
            <person name="Howard J.T."/>
            <person name="Jarvis E.D."/>
            <person name="Guillette L.J.Jr."/>
            <person name="Glenn T.C."/>
            <person name="Green R.E."/>
            <person name="Ray D.A."/>
        </authorList>
    </citation>
    <scope>NUCLEOTIDE SEQUENCE [LARGE SCALE GENOMIC DNA]</scope>
    <source>
        <strain evidence="3">KSC_2009_1</strain>
    </source>
</reference>
<proteinExistence type="predicted"/>
<accession>A0A151NXT4</accession>
<comment type="caution">
    <text evidence="3">The sequence shown here is derived from an EMBL/GenBank/DDBJ whole genome shotgun (WGS) entry which is preliminary data.</text>
</comment>
<dbReference type="Proteomes" id="UP000050525">
    <property type="component" value="Unassembled WGS sequence"/>
</dbReference>
<dbReference type="SMART" id="SM00213">
    <property type="entry name" value="UBQ"/>
    <property type="match status" value="1"/>
</dbReference>
<dbReference type="CDD" id="cd17039">
    <property type="entry name" value="Ubl_ubiquitin_like"/>
    <property type="match status" value="1"/>
</dbReference>
<protein>
    <recommendedName>
        <fullName evidence="2">Ubiquitin-like domain-containing protein</fullName>
    </recommendedName>
</protein>